<dbReference type="EMBL" id="AE015927">
    <property type="protein sequence ID" value="AAO35188.1"/>
    <property type="molecule type" value="Genomic_DNA"/>
</dbReference>
<dbReference type="PANTHER" id="PTHR10443">
    <property type="entry name" value="MICROSOMAL DIPEPTIDASE"/>
    <property type="match status" value="1"/>
</dbReference>
<dbReference type="PROSITE" id="PS00869">
    <property type="entry name" value="RENAL_DIPEPTIDASE_1"/>
    <property type="match status" value="1"/>
</dbReference>
<keyword evidence="1" id="KW-0645">Protease</keyword>
<dbReference type="InterPro" id="IPR008257">
    <property type="entry name" value="Pept_M19"/>
</dbReference>
<protein>
    <submittedName>
        <fullName evidence="1">Membrane dipeptidase</fullName>
        <ecNumber evidence="1">3.4.13.19</ecNumber>
    </submittedName>
</protein>
<dbReference type="KEGG" id="ctc:CTC_00571"/>
<organism evidence="1 2">
    <name type="scientific">Clostridium tetani (strain Massachusetts / E88)</name>
    <dbReference type="NCBI Taxonomy" id="212717"/>
    <lineage>
        <taxon>Bacteria</taxon>
        <taxon>Bacillati</taxon>
        <taxon>Bacillota</taxon>
        <taxon>Clostridia</taxon>
        <taxon>Eubacteriales</taxon>
        <taxon>Clostridiaceae</taxon>
        <taxon>Clostridium</taxon>
    </lineage>
</organism>
<sequence length="339" mass="39134">MIEYNIIYIDFVKNFLKKYYGIGVIKLSIIDLHCDTIYKITNCKDKINLKDNNISIDLNKMRKGKVNGEFFALFIDREETETPLKTCNKMLDRFYEEMDENKETIKLTKNYTQYKENIRNNIMSAFLTIEGGEALEGEIYNLRNFYRLGVRLLTLTWNYENEIGYPNCNKIFMQKGLKKFGIEIVEEMNRLGMIIDVSHLSDGGFYDVAKYSKVPFIASHSNARSITNHGRNLTDDMIKILSEKGGVIGINFCNEFLGDTEISRVEDMITHIKYIKNTGGIDCIALGSDFDGIDCEVEIEDISQMDKLIEKLSSSGFNESEIERICFKNAERVIKEVLK</sequence>
<dbReference type="InterPro" id="IPR032466">
    <property type="entry name" value="Metal_Hydrolase"/>
</dbReference>
<dbReference type="SUPFAM" id="SSF51556">
    <property type="entry name" value="Metallo-dependent hydrolases"/>
    <property type="match status" value="1"/>
</dbReference>
<gene>
    <name evidence="1" type="ordered locus">CTC_00571</name>
</gene>
<proteinExistence type="predicted"/>
<accession>Q897Z8</accession>
<evidence type="ECO:0000313" key="1">
    <source>
        <dbReference type="EMBL" id="AAO35188.1"/>
    </source>
</evidence>
<dbReference type="Gene3D" id="3.20.20.140">
    <property type="entry name" value="Metal-dependent hydrolases"/>
    <property type="match status" value="1"/>
</dbReference>
<dbReference type="PROSITE" id="PS51365">
    <property type="entry name" value="RENAL_DIPEPTIDASE_2"/>
    <property type="match status" value="1"/>
</dbReference>
<name>Q897Z8_CLOTE</name>
<dbReference type="PANTHER" id="PTHR10443:SF12">
    <property type="entry name" value="DIPEPTIDASE"/>
    <property type="match status" value="1"/>
</dbReference>
<dbReference type="AlphaFoldDB" id="Q897Z8"/>
<keyword evidence="2" id="KW-1185">Reference proteome</keyword>
<dbReference type="GO" id="GO:0070573">
    <property type="term" value="F:metallodipeptidase activity"/>
    <property type="evidence" value="ECO:0007669"/>
    <property type="project" value="InterPro"/>
</dbReference>
<dbReference type="GO" id="GO:0006508">
    <property type="term" value="P:proteolysis"/>
    <property type="evidence" value="ECO:0007669"/>
    <property type="project" value="InterPro"/>
</dbReference>
<dbReference type="Pfam" id="PF01244">
    <property type="entry name" value="Peptidase_M19"/>
    <property type="match status" value="1"/>
</dbReference>
<dbReference type="CDD" id="cd01301">
    <property type="entry name" value="rDP_like"/>
    <property type="match status" value="1"/>
</dbReference>
<evidence type="ECO:0000313" key="2">
    <source>
        <dbReference type="Proteomes" id="UP000001412"/>
    </source>
</evidence>
<dbReference type="EC" id="3.4.13.19" evidence="1"/>
<keyword evidence="1" id="KW-0378">Hydrolase</keyword>
<dbReference type="InterPro" id="IPR000180">
    <property type="entry name" value="Dipep_AS"/>
</dbReference>
<keyword evidence="1" id="KW-0224">Dipeptidase</keyword>
<reference evidence="1 2" key="1">
    <citation type="journal article" date="2003" name="Proc. Natl. Acad. Sci. U.S.A.">
        <title>The genome sequence of Clostridium tetani, the causative agent of tetanus disease.</title>
        <authorList>
            <person name="Brueggemann H."/>
            <person name="Baumer S."/>
            <person name="Fricke W.F."/>
            <person name="Wiezer A."/>
            <person name="Liesegang H."/>
            <person name="Decker I."/>
            <person name="Herzberg C."/>
            <person name="Martinez-Arias R."/>
            <person name="Merkl R."/>
            <person name="Henne A."/>
            <person name="Gottschalk G."/>
        </authorList>
    </citation>
    <scope>NUCLEOTIDE SEQUENCE [LARGE SCALE GENOMIC DNA]</scope>
    <source>
        <strain evidence="2">Massachusetts / E88</strain>
    </source>
</reference>
<dbReference type="Proteomes" id="UP000001412">
    <property type="component" value="Chromosome"/>
</dbReference>
<dbReference type="STRING" id="212717.CTC_00571"/>
<dbReference type="HOGENOM" id="CLU_031404_2_1_9"/>